<dbReference type="GeneID" id="107070920"/>
<keyword evidence="7 8" id="KW-0694">RNA-binding</keyword>
<evidence type="ECO:0000313" key="11">
    <source>
        <dbReference type="RefSeq" id="XP_015184964.1"/>
    </source>
</evidence>
<keyword evidence="5" id="KW-0862">Zinc</keyword>
<evidence type="ECO:0000313" key="10">
    <source>
        <dbReference type="Proteomes" id="UP000694924"/>
    </source>
</evidence>
<dbReference type="InterPro" id="IPR038129">
    <property type="entry name" value="Nanos_sf"/>
</dbReference>
<evidence type="ECO:0000256" key="5">
    <source>
        <dbReference type="ARBA" id="ARBA00022833"/>
    </source>
</evidence>
<dbReference type="RefSeq" id="XP_015184964.1">
    <property type="nucleotide sequence ID" value="XM_015329478.1"/>
</dbReference>
<proteinExistence type="inferred from homology"/>
<evidence type="ECO:0000256" key="7">
    <source>
        <dbReference type="ARBA" id="ARBA00022884"/>
    </source>
</evidence>
<keyword evidence="3" id="KW-0479">Metal-binding</keyword>
<dbReference type="Proteomes" id="UP000694924">
    <property type="component" value="Unplaced"/>
</dbReference>
<evidence type="ECO:0000256" key="3">
    <source>
        <dbReference type="ARBA" id="ARBA00022723"/>
    </source>
</evidence>
<dbReference type="Gene3D" id="4.10.60.30">
    <property type="entry name" value="Nanos, RNA-binding domain"/>
    <property type="match status" value="1"/>
</dbReference>
<organism evidence="10 11">
    <name type="scientific">Polistes dominula</name>
    <name type="common">European paper wasp</name>
    <name type="synonym">Vespa dominula</name>
    <dbReference type="NCBI Taxonomy" id="743375"/>
    <lineage>
        <taxon>Eukaryota</taxon>
        <taxon>Metazoa</taxon>
        <taxon>Ecdysozoa</taxon>
        <taxon>Arthropoda</taxon>
        <taxon>Hexapoda</taxon>
        <taxon>Insecta</taxon>
        <taxon>Pterygota</taxon>
        <taxon>Neoptera</taxon>
        <taxon>Endopterygota</taxon>
        <taxon>Hymenoptera</taxon>
        <taxon>Apocrita</taxon>
        <taxon>Aculeata</taxon>
        <taxon>Vespoidea</taxon>
        <taxon>Vespidae</taxon>
        <taxon>Polistinae</taxon>
        <taxon>Polistini</taxon>
        <taxon>Polistes</taxon>
    </lineage>
</organism>
<keyword evidence="2" id="KW-0963">Cytoplasm</keyword>
<feature type="domain" description="Nanos-type" evidence="9">
    <location>
        <begin position="135"/>
        <end position="189"/>
    </location>
</feature>
<evidence type="ECO:0000256" key="1">
    <source>
        <dbReference type="ARBA" id="ARBA00004496"/>
    </source>
</evidence>
<evidence type="ECO:0000256" key="6">
    <source>
        <dbReference type="ARBA" id="ARBA00022845"/>
    </source>
</evidence>
<evidence type="ECO:0000256" key="8">
    <source>
        <dbReference type="PROSITE-ProRule" id="PRU00855"/>
    </source>
</evidence>
<protein>
    <submittedName>
        <fullName evidence="11">Uncharacterized protein LOC107070920</fullName>
    </submittedName>
</protein>
<reference evidence="11" key="1">
    <citation type="submission" date="2025-08" db="UniProtKB">
        <authorList>
            <consortium name="RefSeq"/>
        </authorList>
    </citation>
    <scope>IDENTIFICATION</scope>
    <source>
        <tissue evidence="11">Whole body</tissue>
    </source>
</reference>
<evidence type="ECO:0000259" key="9">
    <source>
        <dbReference type="PROSITE" id="PS51522"/>
    </source>
</evidence>
<sequence>MMSNKPKLNFFLFDKLPILKVPDNSYYPLNSSLDEELRRLFSDDLTSQIKIINPEIKECNACRCLNDTSLSNYCDQCQRYKPVANSMDEFRKNGVDYEYISESDEENTNGKSSTSNIHLRLRLRPKKYKKAEQNVCVFCKNNGEHEFFYKSHILKNSNGRVQCPILRHYVCPICGATGDIAHTTSHCPLKLGTKIIETNGGIIKQTTNYNEITSNKNYDERKSSSNSIIYDDKSLTSSYITKPSTSSYREWTSSTNFNHIAKPISLSLFLRTLNSNYDDRSSITTHCFSNLKRISTGKQFKK</sequence>
<dbReference type="InterPro" id="IPR008705">
    <property type="entry name" value="Nanos/Xcar2"/>
</dbReference>
<dbReference type="Pfam" id="PF05741">
    <property type="entry name" value="zf-nanos"/>
    <property type="match status" value="1"/>
</dbReference>
<accession>A0ABM1IXM7</accession>
<keyword evidence="6 8" id="KW-0810">Translation regulation</keyword>
<comment type="similarity">
    <text evidence="8">Belongs to the nanos family.</text>
</comment>
<evidence type="ECO:0000256" key="2">
    <source>
        <dbReference type="ARBA" id="ARBA00022490"/>
    </source>
</evidence>
<evidence type="ECO:0000256" key="4">
    <source>
        <dbReference type="ARBA" id="ARBA00022771"/>
    </source>
</evidence>
<keyword evidence="4 8" id="KW-0863">Zinc-finger</keyword>
<gene>
    <name evidence="11" type="primary">LOC107070920</name>
</gene>
<comment type="subcellular location">
    <subcellularLocation>
        <location evidence="1">Cytoplasm</location>
    </subcellularLocation>
</comment>
<keyword evidence="10" id="KW-1185">Reference proteome</keyword>
<name>A0ABM1IXM7_POLDO</name>
<dbReference type="PANTHER" id="PTHR12887">
    <property type="entry name" value="NANOS PROTEIN"/>
    <property type="match status" value="1"/>
</dbReference>
<dbReference type="PROSITE" id="PS51522">
    <property type="entry name" value="ZF_NANOS"/>
    <property type="match status" value="1"/>
</dbReference>
<dbReference type="InterPro" id="IPR024161">
    <property type="entry name" value="Znf_nanos-typ"/>
</dbReference>